<sequence length="336" mass="38093">MSTDCSPSVSLPPELERLIFETTALRYPGRIPTLLLLAKRVHEWIEPLLYQVIPIIVIDERSETYRRMSGSRMLERLRAGDRPLQFFSSAVRDVEILNLELFLGGSENVWADDDLKRVLSACTNMRSLLVIGDLHSKPILSSLADCRPTRVFLISGLEEPIPDFKRPLFRNVTHLVIGELSRVLRSPSDRPPEEGYELERESQWSNILKLPALTHLAVIHPLVPSAGQRILAGAPNLRAFVIVLPDNTHLPSPEQIRALQEIQAFPWDDDRVVVLPAANDLTQGREGFSTKAWTPQVDELWAQVDEFIDDKRRGKIPACEYRLILDSSFSRKPATQ</sequence>
<name>A0AAD7BAJ5_9AGAR</name>
<dbReference type="Proteomes" id="UP001221142">
    <property type="component" value="Unassembled WGS sequence"/>
</dbReference>
<proteinExistence type="predicted"/>
<evidence type="ECO:0000313" key="1">
    <source>
        <dbReference type="EMBL" id="KAJ7615570.1"/>
    </source>
</evidence>
<protein>
    <submittedName>
        <fullName evidence="1">Uncharacterized protein</fullName>
    </submittedName>
</protein>
<accession>A0AAD7BAJ5</accession>
<dbReference type="AlphaFoldDB" id="A0AAD7BAJ5"/>
<organism evidence="1 2">
    <name type="scientific">Roridomyces roridus</name>
    <dbReference type="NCBI Taxonomy" id="1738132"/>
    <lineage>
        <taxon>Eukaryota</taxon>
        <taxon>Fungi</taxon>
        <taxon>Dikarya</taxon>
        <taxon>Basidiomycota</taxon>
        <taxon>Agaricomycotina</taxon>
        <taxon>Agaricomycetes</taxon>
        <taxon>Agaricomycetidae</taxon>
        <taxon>Agaricales</taxon>
        <taxon>Marasmiineae</taxon>
        <taxon>Mycenaceae</taxon>
        <taxon>Roridomyces</taxon>
    </lineage>
</organism>
<keyword evidence="2" id="KW-1185">Reference proteome</keyword>
<comment type="caution">
    <text evidence="1">The sequence shown here is derived from an EMBL/GenBank/DDBJ whole genome shotgun (WGS) entry which is preliminary data.</text>
</comment>
<reference evidence="1" key="1">
    <citation type="submission" date="2023-03" db="EMBL/GenBank/DDBJ databases">
        <title>Massive genome expansion in bonnet fungi (Mycena s.s.) driven by repeated elements and novel gene families across ecological guilds.</title>
        <authorList>
            <consortium name="Lawrence Berkeley National Laboratory"/>
            <person name="Harder C.B."/>
            <person name="Miyauchi S."/>
            <person name="Viragh M."/>
            <person name="Kuo A."/>
            <person name="Thoen E."/>
            <person name="Andreopoulos B."/>
            <person name="Lu D."/>
            <person name="Skrede I."/>
            <person name="Drula E."/>
            <person name="Henrissat B."/>
            <person name="Morin E."/>
            <person name="Kohler A."/>
            <person name="Barry K."/>
            <person name="LaButti K."/>
            <person name="Morin E."/>
            <person name="Salamov A."/>
            <person name="Lipzen A."/>
            <person name="Mereny Z."/>
            <person name="Hegedus B."/>
            <person name="Baldrian P."/>
            <person name="Stursova M."/>
            <person name="Weitz H."/>
            <person name="Taylor A."/>
            <person name="Grigoriev I.V."/>
            <person name="Nagy L.G."/>
            <person name="Martin F."/>
            <person name="Kauserud H."/>
        </authorList>
    </citation>
    <scope>NUCLEOTIDE SEQUENCE</scope>
    <source>
        <strain evidence="1">9284</strain>
    </source>
</reference>
<gene>
    <name evidence="1" type="ORF">FB45DRAFT_935992</name>
</gene>
<evidence type="ECO:0000313" key="2">
    <source>
        <dbReference type="Proteomes" id="UP001221142"/>
    </source>
</evidence>
<dbReference type="EMBL" id="JARKIF010000024">
    <property type="protein sequence ID" value="KAJ7615570.1"/>
    <property type="molecule type" value="Genomic_DNA"/>
</dbReference>